<evidence type="ECO:0000313" key="3">
    <source>
        <dbReference type="Proteomes" id="UP000193920"/>
    </source>
</evidence>
<keyword evidence="3" id="KW-1185">Reference proteome</keyword>
<reference evidence="2 3" key="1">
    <citation type="submission" date="2016-08" db="EMBL/GenBank/DDBJ databases">
        <title>A Parts List for Fungal Cellulosomes Revealed by Comparative Genomics.</title>
        <authorList>
            <consortium name="DOE Joint Genome Institute"/>
            <person name="Haitjema C.H."/>
            <person name="Gilmore S.P."/>
            <person name="Henske J.K."/>
            <person name="Solomon K.V."/>
            <person name="De Groot R."/>
            <person name="Kuo A."/>
            <person name="Mondo S.J."/>
            <person name="Salamov A.A."/>
            <person name="Labutti K."/>
            <person name="Zhao Z."/>
            <person name="Chiniquy J."/>
            <person name="Barry K."/>
            <person name="Brewer H.M."/>
            <person name="Purvine S.O."/>
            <person name="Wright A.T."/>
            <person name="Boxma B."/>
            <person name="Van Alen T."/>
            <person name="Hackstein J.H."/>
            <person name="Baker S.E."/>
            <person name="Grigoriev I.V."/>
            <person name="O'Malley M.A."/>
        </authorList>
    </citation>
    <scope>NUCLEOTIDE SEQUENCE [LARGE SCALE GENOMIC DNA]</scope>
    <source>
        <strain evidence="2 3">G1</strain>
    </source>
</reference>
<protein>
    <submittedName>
        <fullName evidence="2">Uncharacterized protein</fullName>
    </submittedName>
</protein>
<dbReference type="OrthoDB" id="2141572at2759"/>
<keyword evidence="1" id="KW-0472">Membrane</keyword>
<dbReference type="AlphaFoldDB" id="A0A1Y2EQ78"/>
<feature type="transmembrane region" description="Helical" evidence="1">
    <location>
        <begin position="73"/>
        <end position="98"/>
    </location>
</feature>
<dbReference type="Proteomes" id="UP000193920">
    <property type="component" value="Unassembled WGS sequence"/>
</dbReference>
<dbReference type="EMBL" id="MCOG01000032">
    <property type="protein sequence ID" value="ORY73741.1"/>
    <property type="molecule type" value="Genomic_DNA"/>
</dbReference>
<evidence type="ECO:0000256" key="1">
    <source>
        <dbReference type="SAM" id="Phobius"/>
    </source>
</evidence>
<evidence type="ECO:0000313" key="2">
    <source>
        <dbReference type="EMBL" id="ORY73741.1"/>
    </source>
</evidence>
<comment type="caution">
    <text evidence="2">The sequence shown here is derived from an EMBL/GenBank/DDBJ whole genome shotgun (WGS) entry which is preliminary data.</text>
</comment>
<feature type="transmembrane region" description="Helical" evidence="1">
    <location>
        <begin position="12"/>
        <end position="30"/>
    </location>
</feature>
<keyword evidence="1" id="KW-0812">Transmembrane</keyword>
<feature type="transmembrane region" description="Helical" evidence="1">
    <location>
        <begin position="110"/>
        <end position="132"/>
    </location>
</feature>
<sequence>MEFKTIENNVKFLLIFCIFFQSLDLIYFILFSDVYFVEKIVYTIPILLFLAFPSYLLYALVKGNKYILVKFNLIFDGLPIYYILIAIKNILSWTLVIIEHDASIFNLIDFTNPIILTTIIVLLVIILGLMIYSRNILKTYVKKLKTENRALIGESEEAVLLKMI</sequence>
<proteinExistence type="predicted"/>
<name>A0A1Y2EQ78_9FUNG</name>
<organism evidence="2 3">
    <name type="scientific">Neocallimastix californiae</name>
    <dbReference type="NCBI Taxonomy" id="1754190"/>
    <lineage>
        <taxon>Eukaryota</taxon>
        <taxon>Fungi</taxon>
        <taxon>Fungi incertae sedis</taxon>
        <taxon>Chytridiomycota</taxon>
        <taxon>Chytridiomycota incertae sedis</taxon>
        <taxon>Neocallimastigomycetes</taxon>
        <taxon>Neocallimastigales</taxon>
        <taxon>Neocallimastigaceae</taxon>
        <taxon>Neocallimastix</taxon>
    </lineage>
</organism>
<keyword evidence="1" id="KW-1133">Transmembrane helix</keyword>
<accession>A0A1Y2EQ78</accession>
<gene>
    <name evidence="2" type="ORF">LY90DRAFT_167117</name>
</gene>
<feature type="transmembrane region" description="Helical" evidence="1">
    <location>
        <begin position="42"/>
        <end position="61"/>
    </location>
</feature>